<dbReference type="Proteomes" id="UP001221898">
    <property type="component" value="Unassembled WGS sequence"/>
</dbReference>
<evidence type="ECO:0000313" key="2">
    <source>
        <dbReference type="Proteomes" id="UP001221898"/>
    </source>
</evidence>
<reference evidence="1" key="1">
    <citation type="journal article" date="2023" name="Science">
        <title>Genome structures resolve the early diversification of teleost fishes.</title>
        <authorList>
            <person name="Parey E."/>
            <person name="Louis A."/>
            <person name="Montfort J."/>
            <person name="Bouchez O."/>
            <person name="Roques C."/>
            <person name="Iampietro C."/>
            <person name="Lluch J."/>
            <person name="Castinel A."/>
            <person name="Donnadieu C."/>
            <person name="Desvignes T."/>
            <person name="Floi Bucao C."/>
            <person name="Jouanno E."/>
            <person name="Wen M."/>
            <person name="Mejri S."/>
            <person name="Dirks R."/>
            <person name="Jansen H."/>
            <person name="Henkel C."/>
            <person name="Chen W.J."/>
            <person name="Zahm M."/>
            <person name="Cabau C."/>
            <person name="Klopp C."/>
            <person name="Thompson A.W."/>
            <person name="Robinson-Rechavi M."/>
            <person name="Braasch I."/>
            <person name="Lecointre G."/>
            <person name="Bobe J."/>
            <person name="Postlethwait J.H."/>
            <person name="Berthelot C."/>
            <person name="Roest Crollius H."/>
            <person name="Guiguen Y."/>
        </authorList>
    </citation>
    <scope>NUCLEOTIDE SEQUENCE</scope>
    <source>
        <strain evidence="1">NC1722</strain>
    </source>
</reference>
<organism evidence="1 2">
    <name type="scientific">Aldrovandia affinis</name>
    <dbReference type="NCBI Taxonomy" id="143900"/>
    <lineage>
        <taxon>Eukaryota</taxon>
        <taxon>Metazoa</taxon>
        <taxon>Chordata</taxon>
        <taxon>Craniata</taxon>
        <taxon>Vertebrata</taxon>
        <taxon>Euteleostomi</taxon>
        <taxon>Actinopterygii</taxon>
        <taxon>Neopterygii</taxon>
        <taxon>Teleostei</taxon>
        <taxon>Notacanthiformes</taxon>
        <taxon>Halosauridae</taxon>
        <taxon>Aldrovandia</taxon>
    </lineage>
</organism>
<comment type="caution">
    <text evidence="1">The sequence shown here is derived from an EMBL/GenBank/DDBJ whole genome shotgun (WGS) entry which is preliminary data.</text>
</comment>
<sequence length="87" mass="10226">MSGNRQRAERYVESPELAWRERDGPSWRGSTHMSEGRGSLKRSYVTLVGWPQQENQRKGRSSSMVQFMKTLLFTDRKSVWEPMPNFC</sequence>
<protein>
    <submittedName>
        <fullName evidence="1">Uncharacterized protein</fullName>
    </submittedName>
</protein>
<dbReference type="AlphaFoldDB" id="A0AAD7X0S4"/>
<gene>
    <name evidence="1" type="ORF">AAFF_G00380770</name>
</gene>
<dbReference type="EMBL" id="JAINUG010000007">
    <property type="protein sequence ID" value="KAJ8416055.1"/>
    <property type="molecule type" value="Genomic_DNA"/>
</dbReference>
<evidence type="ECO:0000313" key="1">
    <source>
        <dbReference type="EMBL" id="KAJ8416055.1"/>
    </source>
</evidence>
<keyword evidence="2" id="KW-1185">Reference proteome</keyword>
<name>A0AAD7X0S4_9TELE</name>
<proteinExistence type="predicted"/>
<accession>A0AAD7X0S4</accession>